<dbReference type="CDD" id="cd16922">
    <property type="entry name" value="HATPase_EvgS-ArcB-TorS-like"/>
    <property type="match status" value="1"/>
</dbReference>
<feature type="transmembrane region" description="Helical" evidence="9">
    <location>
        <begin position="20"/>
        <end position="41"/>
    </location>
</feature>
<keyword evidence="9" id="KW-1133">Transmembrane helix</keyword>
<proteinExistence type="predicted"/>
<dbReference type="PROSITE" id="PS50885">
    <property type="entry name" value="HAMP"/>
    <property type="match status" value="1"/>
</dbReference>
<dbReference type="InterPro" id="IPR003661">
    <property type="entry name" value="HisK_dim/P_dom"/>
</dbReference>
<keyword evidence="6 12" id="KW-0418">Kinase</keyword>
<evidence type="ECO:0000256" key="9">
    <source>
        <dbReference type="SAM" id="Phobius"/>
    </source>
</evidence>
<comment type="catalytic activity">
    <reaction evidence="1">
        <text>ATP + protein L-histidine = ADP + protein N-phospho-L-histidine.</text>
        <dbReference type="EC" id="2.7.13.3"/>
    </reaction>
</comment>
<reference evidence="12" key="2">
    <citation type="submission" date="2023-07" db="EMBL/GenBank/DDBJ databases">
        <authorList>
            <person name="Bai X.-H."/>
            <person name="Wang H.-H."/>
            <person name="Wang J."/>
            <person name="Ma M.-Y."/>
            <person name="Hu H.-H."/>
            <person name="Song Z.-L."/>
            <person name="Ma H.-G."/>
            <person name="Fan Y."/>
            <person name="Du C.-Y."/>
            <person name="Xu J.-C."/>
        </authorList>
    </citation>
    <scope>NUCLEOTIDE SEQUENCE</scope>
    <source>
        <strain evidence="12">CZ1</strain>
    </source>
</reference>
<dbReference type="FunFam" id="3.30.565.10:FF:000006">
    <property type="entry name" value="Sensor histidine kinase WalK"/>
    <property type="match status" value="1"/>
</dbReference>
<dbReference type="Gene3D" id="1.10.287.130">
    <property type="match status" value="1"/>
</dbReference>
<name>A0AA96WQK1_LEPBY</name>
<evidence type="ECO:0000259" key="11">
    <source>
        <dbReference type="PROSITE" id="PS50885"/>
    </source>
</evidence>
<accession>A0AA96WQK1</accession>
<dbReference type="EMBL" id="CP130144">
    <property type="protein sequence ID" value="WNZ44022.1"/>
    <property type="molecule type" value="Genomic_DNA"/>
</dbReference>
<feature type="coiled-coil region" evidence="8">
    <location>
        <begin position="71"/>
        <end position="98"/>
    </location>
</feature>
<dbReference type="EC" id="2.7.13.3" evidence="3"/>
<comment type="subcellular location">
    <subcellularLocation>
        <location evidence="2">Membrane</location>
    </subcellularLocation>
</comment>
<keyword evidence="8" id="KW-0175">Coiled coil</keyword>
<evidence type="ECO:0000256" key="8">
    <source>
        <dbReference type="SAM" id="Coils"/>
    </source>
</evidence>
<evidence type="ECO:0000256" key="2">
    <source>
        <dbReference type="ARBA" id="ARBA00004370"/>
    </source>
</evidence>
<dbReference type="CDD" id="cd00082">
    <property type="entry name" value="HisKA"/>
    <property type="match status" value="1"/>
</dbReference>
<dbReference type="PANTHER" id="PTHR43711:SF1">
    <property type="entry name" value="HISTIDINE KINASE 1"/>
    <property type="match status" value="1"/>
</dbReference>
<dbReference type="SUPFAM" id="SSF47384">
    <property type="entry name" value="Homodimeric domain of signal transducing histidine kinase"/>
    <property type="match status" value="1"/>
</dbReference>
<keyword evidence="9" id="KW-0472">Membrane</keyword>
<sequence>MPDSYRNSIGYRYNDHRTVLAISSSLLTVSALSLSLTQSILKPLRRIERIAKRFSEGDWAVRIPPSQIPEIRQLELTLNSIADQLQDVEERRQELIGDLAHEMGNPLTVIRGYLELLDSSDQFELTLEIKQQLHEEAERMTRLLADLRVLSSMETGGLPLRLEPFHPYPIIKRVVASFRTQGWRNDCDLKLAGAGNLPKIFADCDRFKQILMNLISNALAYTPQGVVTIQIWTEREKLWIMVKDTGIGIAAKDLPHVFQRFWRSDHSRHLRREGSGIGLAITERLVKAMGGQIEVESELGQGTAFKFCLPIHASIPEATRIADRQ</sequence>
<evidence type="ECO:0000256" key="1">
    <source>
        <dbReference type="ARBA" id="ARBA00000085"/>
    </source>
</evidence>
<dbReference type="GO" id="GO:0000155">
    <property type="term" value="F:phosphorelay sensor kinase activity"/>
    <property type="evidence" value="ECO:0007669"/>
    <property type="project" value="InterPro"/>
</dbReference>
<reference evidence="12" key="1">
    <citation type="journal article" date="2023" name="Plants (Basel)">
        <title>Genomic Analysis of Leptolyngbya boryana CZ1 Reveals Efficient Carbon Fixation Modules.</title>
        <authorList>
            <person name="Bai X."/>
            <person name="Wang H."/>
            <person name="Cheng W."/>
            <person name="Wang J."/>
            <person name="Ma M."/>
            <person name="Hu H."/>
            <person name="Song Z."/>
            <person name="Ma H."/>
            <person name="Fan Y."/>
            <person name="Du C."/>
            <person name="Xu J."/>
        </authorList>
    </citation>
    <scope>NUCLEOTIDE SEQUENCE</scope>
    <source>
        <strain evidence="12">CZ1</strain>
    </source>
</reference>
<dbReference type="InterPro" id="IPR036097">
    <property type="entry name" value="HisK_dim/P_sf"/>
</dbReference>
<keyword evidence="7" id="KW-0902">Two-component regulatory system</keyword>
<evidence type="ECO:0000313" key="12">
    <source>
        <dbReference type="EMBL" id="WNZ44022.1"/>
    </source>
</evidence>
<dbReference type="InterPro" id="IPR050736">
    <property type="entry name" value="Sensor_HK_Regulatory"/>
</dbReference>
<keyword evidence="9" id="KW-0812">Transmembrane</keyword>
<evidence type="ECO:0000259" key="10">
    <source>
        <dbReference type="PROSITE" id="PS50109"/>
    </source>
</evidence>
<dbReference type="RefSeq" id="WP_316426204.1">
    <property type="nucleotide sequence ID" value="NZ_CP130144.1"/>
</dbReference>
<dbReference type="CDD" id="cd06225">
    <property type="entry name" value="HAMP"/>
    <property type="match status" value="1"/>
</dbReference>
<dbReference type="Pfam" id="PF00672">
    <property type="entry name" value="HAMP"/>
    <property type="match status" value="1"/>
</dbReference>
<evidence type="ECO:0000256" key="7">
    <source>
        <dbReference type="ARBA" id="ARBA00023012"/>
    </source>
</evidence>
<evidence type="ECO:0000256" key="3">
    <source>
        <dbReference type="ARBA" id="ARBA00012438"/>
    </source>
</evidence>
<dbReference type="AlphaFoldDB" id="A0AA96WQK1"/>
<dbReference type="Pfam" id="PF02518">
    <property type="entry name" value="HATPase_c"/>
    <property type="match status" value="1"/>
</dbReference>
<dbReference type="InterPro" id="IPR003660">
    <property type="entry name" value="HAMP_dom"/>
</dbReference>
<evidence type="ECO:0000256" key="4">
    <source>
        <dbReference type="ARBA" id="ARBA00022553"/>
    </source>
</evidence>
<keyword evidence="4" id="KW-0597">Phosphoprotein</keyword>
<feature type="domain" description="Histidine kinase" evidence="10">
    <location>
        <begin position="98"/>
        <end position="313"/>
    </location>
</feature>
<gene>
    <name evidence="12" type="ORF">Q2T42_19500</name>
</gene>
<dbReference type="PRINTS" id="PR00344">
    <property type="entry name" value="BCTRLSENSOR"/>
</dbReference>
<dbReference type="SMART" id="SM00388">
    <property type="entry name" value="HisKA"/>
    <property type="match status" value="1"/>
</dbReference>
<feature type="domain" description="HAMP" evidence="11">
    <location>
        <begin position="38"/>
        <end position="90"/>
    </location>
</feature>
<dbReference type="SMART" id="SM00387">
    <property type="entry name" value="HATPase_c"/>
    <property type="match status" value="1"/>
</dbReference>
<dbReference type="SUPFAM" id="SSF55874">
    <property type="entry name" value="ATPase domain of HSP90 chaperone/DNA topoisomerase II/histidine kinase"/>
    <property type="match status" value="1"/>
</dbReference>
<dbReference type="Pfam" id="PF00512">
    <property type="entry name" value="HisKA"/>
    <property type="match status" value="1"/>
</dbReference>
<evidence type="ECO:0000256" key="6">
    <source>
        <dbReference type="ARBA" id="ARBA00022777"/>
    </source>
</evidence>
<organism evidence="12">
    <name type="scientific">Leptolyngbya boryana CZ1</name>
    <dbReference type="NCBI Taxonomy" id="3060204"/>
    <lineage>
        <taxon>Bacteria</taxon>
        <taxon>Bacillati</taxon>
        <taxon>Cyanobacteriota</taxon>
        <taxon>Cyanophyceae</taxon>
        <taxon>Leptolyngbyales</taxon>
        <taxon>Leptolyngbyaceae</taxon>
        <taxon>Leptolyngbya group</taxon>
        <taxon>Leptolyngbya</taxon>
    </lineage>
</organism>
<dbReference type="Gene3D" id="3.30.565.10">
    <property type="entry name" value="Histidine kinase-like ATPase, C-terminal domain"/>
    <property type="match status" value="1"/>
</dbReference>
<dbReference type="GO" id="GO:0016020">
    <property type="term" value="C:membrane"/>
    <property type="evidence" value="ECO:0007669"/>
    <property type="project" value="UniProtKB-SubCell"/>
</dbReference>
<protein>
    <recommendedName>
        <fullName evidence="3">histidine kinase</fullName>
        <ecNumber evidence="3">2.7.13.3</ecNumber>
    </recommendedName>
</protein>
<dbReference type="PROSITE" id="PS50109">
    <property type="entry name" value="HIS_KIN"/>
    <property type="match status" value="1"/>
</dbReference>
<evidence type="ECO:0000256" key="5">
    <source>
        <dbReference type="ARBA" id="ARBA00022679"/>
    </source>
</evidence>
<dbReference type="SMART" id="SM00304">
    <property type="entry name" value="HAMP"/>
    <property type="match status" value="1"/>
</dbReference>
<dbReference type="InterPro" id="IPR036890">
    <property type="entry name" value="HATPase_C_sf"/>
</dbReference>
<dbReference type="PANTHER" id="PTHR43711">
    <property type="entry name" value="TWO-COMPONENT HISTIDINE KINASE"/>
    <property type="match status" value="1"/>
</dbReference>
<keyword evidence="5" id="KW-0808">Transferase</keyword>
<dbReference type="InterPro" id="IPR003594">
    <property type="entry name" value="HATPase_dom"/>
</dbReference>
<dbReference type="SUPFAM" id="SSF158472">
    <property type="entry name" value="HAMP domain-like"/>
    <property type="match status" value="1"/>
</dbReference>
<dbReference type="InterPro" id="IPR004358">
    <property type="entry name" value="Sig_transdc_His_kin-like_C"/>
</dbReference>
<dbReference type="InterPro" id="IPR005467">
    <property type="entry name" value="His_kinase_dom"/>
</dbReference>